<dbReference type="RefSeq" id="WP_369801311.1">
    <property type="nucleotide sequence ID" value="NZ_JAMXAX010000115.1"/>
</dbReference>
<dbReference type="InterPro" id="IPR042095">
    <property type="entry name" value="SUMF_sf"/>
</dbReference>
<dbReference type="InterPro" id="IPR051043">
    <property type="entry name" value="Sulfatase_Mod_Factor_Kinase"/>
</dbReference>
<dbReference type="SUPFAM" id="SSF56436">
    <property type="entry name" value="C-type lectin-like"/>
    <property type="match status" value="1"/>
</dbReference>
<dbReference type="EMBL" id="JBHSAJ010000034">
    <property type="protein sequence ID" value="MFC3935498.1"/>
    <property type="molecule type" value="Genomic_DNA"/>
</dbReference>
<dbReference type="PROSITE" id="PS51257">
    <property type="entry name" value="PROKAR_LIPOPROTEIN"/>
    <property type="match status" value="1"/>
</dbReference>
<accession>A0ABV8DAZ1</accession>
<dbReference type="Gene3D" id="3.90.1580.10">
    <property type="entry name" value="paralog of FGE (formylglycine-generating enzyme)"/>
    <property type="match status" value="1"/>
</dbReference>
<proteinExistence type="predicted"/>
<name>A0ABV8DAZ1_9BURK</name>
<gene>
    <name evidence="3" type="ORF">ACFOW3_12810</name>
</gene>
<dbReference type="InterPro" id="IPR016187">
    <property type="entry name" value="CTDL_fold"/>
</dbReference>
<keyword evidence="1" id="KW-0732">Signal</keyword>
<dbReference type="InterPro" id="IPR005532">
    <property type="entry name" value="SUMF_dom"/>
</dbReference>
<dbReference type="PANTHER" id="PTHR23150:SF19">
    <property type="entry name" value="FORMYLGLYCINE-GENERATING ENZYME"/>
    <property type="match status" value="1"/>
</dbReference>
<organism evidence="3 4">
    <name type="scientific">Acidovorax facilis</name>
    <dbReference type="NCBI Taxonomy" id="12917"/>
    <lineage>
        <taxon>Bacteria</taxon>
        <taxon>Pseudomonadati</taxon>
        <taxon>Pseudomonadota</taxon>
        <taxon>Betaproteobacteria</taxon>
        <taxon>Burkholderiales</taxon>
        <taxon>Comamonadaceae</taxon>
        <taxon>Acidovorax</taxon>
    </lineage>
</organism>
<feature type="signal peptide" evidence="1">
    <location>
        <begin position="1"/>
        <end position="27"/>
    </location>
</feature>
<evidence type="ECO:0000256" key="1">
    <source>
        <dbReference type="SAM" id="SignalP"/>
    </source>
</evidence>
<reference evidence="4" key="1">
    <citation type="journal article" date="2019" name="Int. J. Syst. Evol. Microbiol.">
        <title>The Global Catalogue of Microorganisms (GCM) 10K type strain sequencing project: providing services to taxonomists for standard genome sequencing and annotation.</title>
        <authorList>
            <consortium name="The Broad Institute Genomics Platform"/>
            <consortium name="The Broad Institute Genome Sequencing Center for Infectious Disease"/>
            <person name="Wu L."/>
            <person name="Ma J."/>
        </authorList>
    </citation>
    <scope>NUCLEOTIDE SEQUENCE [LARGE SCALE GENOMIC DNA]</scope>
    <source>
        <strain evidence="4">CCUG 2113</strain>
    </source>
</reference>
<dbReference type="PANTHER" id="PTHR23150">
    <property type="entry name" value="SULFATASE MODIFYING FACTOR 1, 2"/>
    <property type="match status" value="1"/>
</dbReference>
<sequence>MAWFLRRPLRAHGVALTAVLVCACAHAGPAQNTAPATWTNSLGMVFQQVPAGRFTMGGVEPPDTLARAYPALEARRFTELTDEGPAHTVHIRRAFYLGRHEVTVGQFQRFLEASGYQPESEADGTGGYGYNAQYDPATTQRGDAFEGRDPRYSWRNPGFAQGQDHPVVNVTWNDAQALAQWLSRTEGHHYRLPTEAEWEYACRAGTRTRYPHGDDPQGLLHTANTFDQEVAPLWPRWQQHALAGSDGHVFTAPVGSYAPNAFGLHDMLGNAWEWVSDWHGDTYYAHSPRNDPQGPADGTVRVRRGGSWHTWSFYARCGYRNWNSPQTRYTLVGMRLVREISPQPLPRSRRTRER</sequence>
<evidence type="ECO:0000313" key="3">
    <source>
        <dbReference type="EMBL" id="MFC3935498.1"/>
    </source>
</evidence>
<feature type="chain" id="PRO_5047381465" evidence="1">
    <location>
        <begin position="28"/>
        <end position="354"/>
    </location>
</feature>
<dbReference type="Proteomes" id="UP001595693">
    <property type="component" value="Unassembled WGS sequence"/>
</dbReference>
<evidence type="ECO:0000313" key="4">
    <source>
        <dbReference type="Proteomes" id="UP001595693"/>
    </source>
</evidence>
<comment type="caution">
    <text evidence="3">The sequence shown here is derived from an EMBL/GenBank/DDBJ whole genome shotgun (WGS) entry which is preliminary data.</text>
</comment>
<dbReference type="Pfam" id="PF03781">
    <property type="entry name" value="FGE-sulfatase"/>
    <property type="match status" value="1"/>
</dbReference>
<protein>
    <submittedName>
        <fullName evidence="3">Formylglycine-generating enzyme family protein</fullName>
    </submittedName>
</protein>
<keyword evidence="4" id="KW-1185">Reference proteome</keyword>
<evidence type="ECO:0000259" key="2">
    <source>
        <dbReference type="Pfam" id="PF03781"/>
    </source>
</evidence>
<feature type="domain" description="Sulfatase-modifying factor enzyme-like" evidence="2">
    <location>
        <begin position="48"/>
        <end position="338"/>
    </location>
</feature>